<accession>A0ABW7YHC3</accession>
<evidence type="ECO:0000313" key="7">
    <source>
        <dbReference type="Proteomes" id="UP001612415"/>
    </source>
</evidence>
<gene>
    <name evidence="6" type="ORF">ACIA8P_44200</name>
</gene>
<dbReference type="Pfam" id="PF08100">
    <property type="entry name" value="Dimerisation"/>
    <property type="match status" value="1"/>
</dbReference>
<organism evidence="6 7">
    <name type="scientific">Streptomyces cellulosae</name>
    <dbReference type="NCBI Taxonomy" id="1968"/>
    <lineage>
        <taxon>Bacteria</taxon>
        <taxon>Bacillati</taxon>
        <taxon>Actinomycetota</taxon>
        <taxon>Actinomycetes</taxon>
        <taxon>Kitasatosporales</taxon>
        <taxon>Streptomycetaceae</taxon>
        <taxon>Streptomyces</taxon>
    </lineage>
</organism>
<feature type="domain" description="O-methyltransferase dimerisation" evidence="5">
    <location>
        <begin position="25"/>
        <end position="97"/>
    </location>
</feature>
<dbReference type="RefSeq" id="WP_398662270.1">
    <property type="nucleotide sequence ID" value="NZ_JBITDC010000030.1"/>
</dbReference>
<dbReference type="InterPro" id="IPR012967">
    <property type="entry name" value="COMT_dimerisation"/>
</dbReference>
<dbReference type="SUPFAM" id="SSF46785">
    <property type="entry name" value="Winged helix' DNA-binding domain"/>
    <property type="match status" value="1"/>
</dbReference>
<dbReference type="GO" id="GO:0008168">
    <property type="term" value="F:methyltransferase activity"/>
    <property type="evidence" value="ECO:0007669"/>
    <property type="project" value="UniProtKB-KW"/>
</dbReference>
<dbReference type="GO" id="GO:0032259">
    <property type="term" value="P:methylation"/>
    <property type="evidence" value="ECO:0007669"/>
    <property type="project" value="UniProtKB-KW"/>
</dbReference>
<dbReference type="CDD" id="cd02440">
    <property type="entry name" value="AdoMet_MTases"/>
    <property type="match status" value="1"/>
</dbReference>
<dbReference type="SUPFAM" id="SSF53335">
    <property type="entry name" value="S-adenosyl-L-methionine-dependent methyltransferases"/>
    <property type="match status" value="1"/>
</dbReference>
<dbReference type="Proteomes" id="UP001612415">
    <property type="component" value="Unassembled WGS sequence"/>
</dbReference>
<keyword evidence="7" id="KW-1185">Reference proteome</keyword>
<dbReference type="Gene3D" id="1.10.10.10">
    <property type="entry name" value="Winged helix-like DNA-binding domain superfamily/Winged helix DNA-binding domain"/>
    <property type="match status" value="1"/>
</dbReference>
<keyword evidence="2" id="KW-0808">Transferase</keyword>
<dbReference type="InterPro" id="IPR036390">
    <property type="entry name" value="WH_DNA-bd_sf"/>
</dbReference>
<evidence type="ECO:0000259" key="5">
    <source>
        <dbReference type="Pfam" id="PF08100"/>
    </source>
</evidence>
<dbReference type="PIRSF" id="PIRSF005739">
    <property type="entry name" value="O-mtase"/>
    <property type="match status" value="1"/>
</dbReference>
<reference evidence="6 7" key="1">
    <citation type="submission" date="2024-10" db="EMBL/GenBank/DDBJ databases">
        <title>The Natural Products Discovery Center: Release of the First 8490 Sequenced Strains for Exploring Actinobacteria Biosynthetic Diversity.</title>
        <authorList>
            <person name="Kalkreuter E."/>
            <person name="Kautsar S.A."/>
            <person name="Yang D."/>
            <person name="Bader C.D."/>
            <person name="Teijaro C.N."/>
            <person name="Fluegel L."/>
            <person name="Davis C.M."/>
            <person name="Simpson J.R."/>
            <person name="Lauterbach L."/>
            <person name="Steele A.D."/>
            <person name="Gui C."/>
            <person name="Meng S."/>
            <person name="Li G."/>
            <person name="Viehrig K."/>
            <person name="Ye F."/>
            <person name="Su P."/>
            <person name="Kiefer A.F."/>
            <person name="Nichols A."/>
            <person name="Cepeda A.J."/>
            <person name="Yan W."/>
            <person name="Fan B."/>
            <person name="Jiang Y."/>
            <person name="Adhikari A."/>
            <person name="Zheng C.-J."/>
            <person name="Schuster L."/>
            <person name="Cowan T.M."/>
            <person name="Smanski M.J."/>
            <person name="Chevrette M.G."/>
            <person name="De Carvalho L.P.S."/>
            <person name="Shen B."/>
        </authorList>
    </citation>
    <scope>NUCLEOTIDE SEQUENCE [LARGE SCALE GENOMIC DNA]</scope>
    <source>
        <strain evidence="6 7">NPDC051599</strain>
    </source>
</reference>
<dbReference type="Gene3D" id="3.40.50.150">
    <property type="entry name" value="Vaccinia Virus protein VP39"/>
    <property type="match status" value="1"/>
</dbReference>
<keyword evidence="3" id="KW-0949">S-adenosyl-L-methionine</keyword>
<evidence type="ECO:0000256" key="3">
    <source>
        <dbReference type="ARBA" id="ARBA00022691"/>
    </source>
</evidence>
<name>A0ABW7YHC3_STRCE</name>
<keyword evidence="1 6" id="KW-0489">Methyltransferase</keyword>
<dbReference type="PROSITE" id="PS51683">
    <property type="entry name" value="SAM_OMT_II"/>
    <property type="match status" value="1"/>
</dbReference>
<dbReference type="InterPro" id="IPR036388">
    <property type="entry name" value="WH-like_DNA-bd_sf"/>
</dbReference>
<dbReference type="InterPro" id="IPR001077">
    <property type="entry name" value="COMT_C"/>
</dbReference>
<dbReference type="InterPro" id="IPR016461">
    <property type="entry name" value="COMT-like"/>
</dbReference>
<dbReference type="PANTHER" id="PTHR43712:SF2">
    <property type="entry name" value="O-METHYLTRANSFERASE CICE"/>
    <property type="match status" value="1"/>
</dbReference>
<dbReference type="Pfam" id="PF00891">
    <property type="entry name" value="Methyltransf_2"/>
    <property type="match status" value="1"/>
</dbReference>
<evidence type="ECO:0000313" key="6">
    <source>
        <dbReference type="EMBL" id="MFI5681529.1"/>
    </source>
</evidence>
<evidence type="ECO:0000259" key="4">
    <source>
        <dbReference type="Pfam" id="PF00891"/>
    </source>
</evidence>
<dbReference type="InterPro" id="IPR029063">
    <property type="entry name" value="SAM-dependent_MTases_sf"/>
</dbReference>
<sequence>MGNIEAGDAIRTTPPVPADAMLMTQMAAGFQISQALYVVAKLNVATQLASGPRSVERLAKETGADESALRRLLRALAPLGLFRHVEDTVEVTPFGELLSATHPASLRDAAMMWMETHYEPFSELLGTVKTGEPAADIYFGKPFFEWLSEDPKRFSLFSGAMANVTGNLRSSVFDGYELPEGKTVADIGGSDGAVMAELLSRDTDRRGIVFDLPHVVSDAHEVLSVRGLADRVEVVGGDFFDGVPAADVYVLSYILHDWDDASCGKILGSIARAANPGARLVVIEAVLPEDDEPHFAKMIDLTMLAMMTGRERTAKEYEQLLENSGFTLDRILPTASPFSVIEAKLR</sequence>
<protein>
    <submittedName>
        <fullName evidence="6">Methyltransferase</fullName>
    </submittedName>
</protein>
<feature type="domain" description="O-methyltransferase C-terminal" evidence="4">
    <location>
        <begin position="124"/>
        <end position="326"/>
    </location>
</feature>
<comment type="caution">
    <text evidence="6">The sequence shown here is derived from an EMBL/GenBank/DDBJ whole genome shotgun (WGS) entry which is preliminary data.</text>
</comment>
<evidence type="ECO:0000256" key="1">
    <source>
        <dbReference type="ARBA" id="ARBA00022603"/>
    </source>
</evidence>
<dbReference type="EMBL" id="JBITDC010000030">
    <property type="protein sequence ID" value="MFI5681529.1"/>
    <property type="molecule type" value="Genomic_DNA"/>
</dbReference>
<evidence type="ECO:0000256" key="2">
    <source>
        <dbReference type="ARBA" id="ARBA00022679"/>
    </source>
</evidence>
<proteinExistence type="predicted"/>
<dbReference type="PANTHER" id="PTHR43712">
    <property type="entry name" value="PUTATIVE (AFU_ORTHOLOGUE AFUA_4G14580)-RELATED"/>
    <property type="match status" value="1"/>
</dbReference>